<keyword evidence="6 8" id="KW-0472">Membrane</keyword>
<evidence type="ECO:0000256" key="1">
    <source>
        <dbReference type="ARBA" id="ARBA00004141"/>
    </source>
</evidence>
<organism evidence="9 10">
    <name type="scientific">Plutella xylostella</name>
    <name type="common">Diamondback moth</name>
    <name type="synonym">Plutella maculipennis</name>
    <dbReference type="NCBI Taxonomy" id="51655"/>
    <lineage>
        <taxon>Eukaryota</taxon>
        <taxon>Metazoa</taxon>
        <taxon>Ecdysozoa</taxon>
        <taxon>Arthropoda</taxon>
        <taxon>Hexapoda</taxon>
        <taxon>Insecta</taxon>
        <taxon>Pterygota</taxon>
        <taxon>Neoptera</taxon>
        <taxon>Endopterygota</taxon>
        <taxon>Lepidoptera</taxon>
        <taxon>Glossata</taxon>
        <taxon>Ditrysia</taxon>
        <taxon>Yponomeutoidea</taxon>
        <taxon>Plutellidae</taxon>
        <taxon>Plutella</taxon>
    </lineage>
</organism>
<evidence type="ECO:0000256" key="3">
    <source>
        <dbReference type="ARBA" id="ARBA00022692"/>
    </source>
</evidence>
<keyword evidence="10" id="KW-1185">Reference proteome</keyword>
<proteinExistence type="inferred from homology"/>
<comment type="similarity">
    <text evidence="2">Belongs to the major facilitator superfamily. Proton-dependent oligopeptide transporter (POT/PTR) (TC 2.A.17) family.</text>
</comment>
<keyword evidence="4" id="KW-0653">Protein transport</keyword>
<comment type="caution">
    <text evidence="9">The sequence shown here is derived from an EMBL/GenBank/DDBJ whole genome shotgun (WGS) entry which is preliminary data.</text>
</comment>
<keyword evidence="4" id="KW-0813">Transport</keyword>
<protein>
    <submittedName>
        <fullName evidence="9">Uncharacterized protein</fullName>
    </submittedName>
</protein>
<dbReference type="InterPro" id="IPR000109">
    <property type="entry name" value="POT_fam"/>
</dbReference>
<sequence>MTCRFHWHADSAGAAVAGSGEGYLRAGGVYVLCLRERMGRLDAASLHAPNPPNELSLAWILPQYLLISVAEIMFAVSGLEFSFTQAPKSMKTITIAAWYVSVAVGNLIVILVAETKAFQSRATELFVYAGALGLAMLVFLHLARGFPAGAPAWDASSSESQPLLRRHSKVISIHSLSTLGTPSSGKAWSCLEAMQSRRGGWPRHATVHVGTPSDTDLGHTTLAK</sequence>
<dbReference type="InterPro" id="IPR036259">
    <property type="entry name" value="MFS_trans_sf"/>
</dbReference>
<feature type="transmembrane region" description="Helical" evidence="8">
    <location>
        <begin position="125"/>
        <end position="143"/>
    </location>
</feature>
<keyword evidence="3 8" id="KW-0812">Transmembrane</keyword>
<dbReference type="EMBL" id="JAHIBW010000001">
    <property type="protein sequence ID" value="KAG7313613.1"/>
    <property type="molecule type" value="Genomic_DNA"/>
</dbReference>
<dbReference type="Pfam" id="PF00854">
    <property type="entry name" value="PTR2"/>
    <property type="match status" value="1"/>
</dbReference>
<evidence type="ECO:0000256" key="8">
    <source>
        <dbReference type="SAM" id="Phobius"/>
    </source>
</evidence>
<evidence type="ECO:0000256" key="7">
    <source>
        <dbReference type="SAM" id="MobiDB-lite"/>
    </source>
</evidence>
<feature type="region of interest" description="Disordered" evidence="7">
    <location>
        <begin position="202"/>
        <end position="224"/>
    </location>
</feature>
<gene>
    <name evidence="9" type="ORF">JYU34_000769</name>
</gene>
<accession>A0ABQ7R8K7</accession>
<feature type="transmembrane region" description="Helical" evidence="8">
    <location>
        <begin position="95"/>
        <end position="113"/>
    </location>
</feature>
<evidence type="ECO:0000256" key="5">
    <source>
        <dbReference type="ARBA" id="ARBA00022989"/>
    </source>
</evidence>
<comment type="subcellular location">
    <subcellularLocation>
        <location evidence="1">Membrane</location>
        <topology evidence="1">Multi-pass membrane protein</topology>
    </subcellularLocation>
</comment>
<evidence type="ECO:0000256" key="2">
    <source>
        <dbReference type="ARBA" id="ARBA00005982"/>
    </source>
</evidence>
<keyword evidence="5 8" id="KW-1133">Transmembrane helix</keyword>
<feature type="transmembrane region" description="Helical" evidence="8">
    <location>
        <begin position="64"/>
        <end position="83"/>
    </location>
</feature>
<dbReference type="Proteomes" id="UP000823941">
    <property type="component" value="Chromosome 1"/>
</dbReference>
<dbReference type="Gene3D" id="1.20.1250.20">
    <property type="entry name" value="MFS general substrate transporter like domains"/>
    <property type="match status" value="1"/>
</dbReference>
<reference evidence="9 10" key="1">
    <citation type="submission" date="2021-06" db="EMBL/GenBank/DDBJ databases">
        <title>A haploid diamondback moth (Plutella xylostella L.) genome assembly resolves 31 chromosomes and identifies a diamide resistance mutation.</title>
        <authorList>
            <person name="Ward C.M."/>
            <person name="Perry K.D."/>
            <person name="Baker G."/>
            <person name="Powis K."/>
            <person name="Heckel D.G."/>
            <person name="Baxter S.W."/>
        </authorList>
    </citation>
    <scope>NUCLEOTIDE SEQUENCE [LARGE SCALE GENOMIC DNA]</scope>
    <source>
        <strain evidence="9 10">LV</strain>
        <tissue evidence="9">Single pupa</tissue>
    </source>
</reference>
<evidence type="ECO:0000256" key="6">
    <source>
        <dbReference type="ARBA" id="ARBA00023136"/>
    </source>
</evidence>
<name>A0ABQ7R8K7_PLUXY</name>
<dbReference type="PANTHER" id="PTHR11654">
    <property type="entry name" value="OLIGOPEPTIDE TRANSPORTER-RELATED"/>
    <property type="match status" value="1"/>
</dbReference>
<evidence type="ECO:0000256" key="4">
    <source>
        <dbReference type="ARBA" id="ARBA00022856"/>
    </source>
</evidence>
<evidence type="ECO:0000313" key="10">
    <source>
        <dbReference type="Proteomes" id="UP000823941"/>
    </source>
</evidence>
<keyword evidence="4" id="KW-0571">Peptide transport</keyword>
<evidence type="ECO:0000313" key="9">
    <source>
        <dbReference type="EMBL" id="KAG7313613.1"/>
    </source>
</evidence>